<dbReference type="SUPFAM" id="SSF57850">
    <property type="entry name" value="RING/U-box"/>
    <property type="match status" value="1"/>
</dbReference>
<reference evidence="5 6" key="1">
    <citation type="journal article" date="2012" name="Genome Biol.">
        <title>Genome and low-iron response of an oceanic diatom adapted to chronic iron limitation.</title>
        <authorList>
            <person name="Lommer M."/>
            <person name="Specht M."/>
            <person name="Roy A.S."/>
            <person name="Kraemer L."/>
            <person name="Andreson R."/>
            <person name="Gutowska M.A."/>
            <person name="Wolf J."/>
            <person name="Bergner S.V."/>
            <person name="Schilhabel M.B."/>
            <person name="Klostermeier U.C."/>
            <person name="Beiko R.G."/>
            <person name="Rosenstiel P."/>
            <person name="Hippler M."/>
            <person name="Laroche J."/>
        </authorList>
    </citation>
    <scope>NUCLEOTIDE SEQUENCE [LARGE SCALE GENOMIC DNA]</scope>
    <source>
        <strain evidence="5 6">CCMP1005</strain>
    </source>
</reference>
<keyword evidence="2" id="KW-0863">Zinc-finger</keyword>
<dbReference type="OrthoDB" id="45577at2759"/>
<gene>
    <name evidence="5" type="ORF">THAOC_11353</name>
</gene>
<evidence type="ECO:0000256" key="2">
    <source>
        <dbReference type="ARBA" id="ARBA00022771"/>
    </source>
</evidence>
<name>K0SQD9_THAOC</name>
<evidence type="ECO:0000256" key="1">
    <source>
        <dbReference type="ARBA" id="ARBA00022723"/>
    </source>
</evidence>
<evidence type="ECO:0000313" key="5">
    <source>
        <dbReference type="EMBL" id="EJK67590.1"/>
    </source>
</evidence>
<comment type="caution">
    <text evidence="5">The sequence shown here is derived from an EMBL/GenBank/DDBJ whole genome shotgun (WGS) entry which is preliminary data.</text>
</comment>
<keyword evidence="3" id="KW-0862">Zinc</keyword>
<keyword evidence="6" id="KW-1185">Reference proteome</keyword>
<proteinExistence type="predicted"/>
<evidence type="ECO:0000313" key="6">
    <source>
        <dbReference type="Proteomes" id="UP000266841"/>
    </source>
</evidence>
<organism evidence="5 6">
    <name type="scientific">Thalassiosira oceanica</name>
    <name type="common">Marine diatom</name>
    <dbReference type="NCBI Taxonomy" id="159749"/>
    <lineage>
        <taxon>Eukaryota</taxon>
        <taxon>Sar</taxon>
        <taxon>Stramenopiles</taxon>
        <taxon>Ochrophyta</taxon>
        <taxon>Bacillariophyta</taxon>
        <taxon>Coscinodiscophyceae</taxon>
        <taxon>Thalassiosirophycidae</taxon>
        <taxon>Thalassiosirales</taxon>
        <taxon>Thalassiosiraceae</taxon>
        <taxon>Thalassiosira</taxon>
    </lineage>
</organism>
<accession>K0SQD9</accession>
<evidence type="ECO:0000256" key="4">
    <source>
        <dbReference type="SAM" id="MobiDB-lite"/>
    </source>
</evidence>
<feature type="region of interest" description="Disordered" evidence="4">
    <location>
        <begin position="366"/>
        <end position="413"/>
    </location>
</feature>
<dbReference type="EMBL" id="AGNL01012903">
    <property type="protein sequence ID" value="EJK67590.1"/>
    <property type="molecule type" value="Genomic_DNA"/>
</dbReference>
<evidence type="ECO:0008006" key="7">
    <source>
        <dbReference type="Google" id="ProtNLM"/>
    </source>
</evidence>
<dbReference type="AlphaFoldDB" id="K0SQD9"/>
<dbReference type="GO" id="GO:0008270">
    <property type="term" value="F:zinc ion binding"/>
    <property type="evidence" value="ECO:0007669"/>
    <property type="project" value="UniProtKB-KW"/>
</dbReference>
<dbReference type="Proteomes" id="UP000266841">
    <property type="component" value="Unassembled WGS sequence"/>
</dbReference>
<protein>
    <recommendedName>
        <fullName evidence="7">ZZ-type domain-containing protein</fullName>
    </recommendedName>
</protein>
<evidence type="ECO:0000256" key="3">
    <source>
        <dbReference type="ARBA" id="ARBA00022833"/>
    </source>
</evidence>
<keyword evidence="1" id="KW-0479">Metal-binding</keyword>
<sequence length="413" mass="46671">MLRRLTERHKYHALRLLTGASDSKATLYDLPHRDQGGDEIRRDWPTAVSIEECKRMGYCPSVFVLKPGQLVHINKGRLHAFRKLAPSPLPPTDCHAVQRQMLMDSKKDGEGEDICFSIAWDWMFKGVTSEGINREVSGLVECSALNQVQKLQSLAVPDTALLFLAQKCIAKENSSKVKPKPKNLFKMDFPTRAPLNVSEPDAKTVLRGILPSLEYTVRRHELATETSNLSGSTEKRPDTWRDPMHYSIDPYGNEDYVCIGCGVELSNVYYHCLGCEQLLSKDFNICSNCHKSGSYEVFHQMHPFNDTADELLNHTGENPNSRHGKFSLHYRFMDLVEERSLLDKCRTIVGSDAIARSEETKARLLSMSNDVDKVSRSRSPQTRRPLGHSPSTAKRATRRSSRLKIGTPVLSKE</sequence>
<dbReference type="Gene3D" id="3.30.60.90">
    <property type="match status" value="1"/>
</dbReference>
<dbReference type="InterPro" id="IPR043145">
    <property type="entry name" value="Znf_ZZ_sf"/>
</dbReference>